<name>A0A917DTA3_9BACL</name>
<comment type="caution">
    <text evidence="1">The sequence shown here is derived from an EMBL/GenBank/DDBJ whole genome shotgun (WGS) entry which is preliminary data.</text>
</comment>
<evidence type="ECO:0000313" key="2">
    <source>
        <dbReference type="Proteomes" id="UP000612456"/>
    </source>
</evidence>
<dbReference type="Proteomes" id="UP000612456">
    <property type="component" value="Unassembled WGS sequence"/>
</dbReference>
<sequence length="97" mass="10912">MMPTLENTRFVKDEQSKLVVVLVDAPNRYFTPIYFLAFETILDWVELVDTEAAATGLGGATKVLLARTDKLNVSVTRVLRNVILLFNFIASYGCNRI</sequence>
<reference evidence="1" key="2">
    <citation type="submission" date="2020-09" db="EMBL/GenBank/DDBJ databases">
        <authorList>
            <person name="Sun Q."/>
            <person name="Zhou Y."/>
        </authorList>
    </citation>
    <scope>NUCLEOTIDE SEQUENCE</scope>
    <source>
        <strain evidence="1">CGMCC 1.15178</strain>
    </source>
</reference>
<proteinExistence type="predicted"/>
<dbReference type="AlphaFoldDB" id="A0A917DTA3"/>
<protein>
    <submittedName>
        <fullName evidence="1">Uncharacterized protein</fullName>
    </submittedName>
</protein>
<evidence type="ECO:0000313" key="1">
    <source>
        <dbReference type="EMBL" id="GGD66816.1"/>
    </source>
</evidence>
<accession>A0A917DTA3</accession>
<organism evidence="1 2">
    <name type="scientific">Paenibacillus nasutitermitis</name>
    <dbReference type="NCBI Taxonomy" id="1652958"/>
    <lineage>
        <taxon>Bacteria</taxon>
        <taxon>Bacillati</taxon>
        <taxon>Bacillota</taxon>
        <taxon>Bacilli</taxon>
        <taxon>Bacillales</taxon>
        <taxon>Paenibacillaceae</taxon>
        <taxon>Paenibacillus</taxon>
    </lineage>
</organism>
<gene>
    <name evidence="1" type="ORF">GCM10010911_25700</name>
</gene>
<keyword evidence="2" id="KW-1185">Reference proteome</keyword>
<reference evidence="1" key="1">
    <citation type="journal article" date="2014" name="Int. J. Syst. Evol. Microbiol.">
        <title>Complete genome sequence of Corynebacterium casei LMG S-19264T (=DSM 44701T), isolated from a smear-ripened cheese.</title>
        <authorList>
            <consortium name="US DOE Joint Genome Institute (JGI-PGF)"/>
            <person name="Walter F."/>
            <person name="Albersmeier A."/>
            <person name="Kalinowski J."/>
            <person name="Ruckert C."/>
        </authorList>
    </citation>
    <scope>NUCLEOTIDE SEQUENCE</scope>
    <source>
        <strain evidence="1">CGMCC 1.15178</strain>
    </source>
</reference>
<dbReference type="EMBL" id="BMHP01000002">
    <property type="protein sequence ID" value="GGD66816.1"/>
    <property type="molecule type" value="Genomic_DNA"/>
</dbReference>